<keyword evidence="7" id="KW-0675">Receptor</keyword>
<feature type="transmembrane region" description="Helical" evidence="8">
    <location>
        <begin position="342"/>
        <end position="365"/>
    </location>
</feature>
<dbReference type="GO" id="GO:0038023">
    <property type="term" value="F:signaling receptor activity"/>
    <property type="evidence" value="ECO:0007669"/>
    <property type="project" value="InterPro"/>
</dbReference>
<dbReference type="PANTHER" id="PTHR21444">
    <property type="entry name" value="COILED-COIL DOMAIN-CONTAINING PROTEIN 180"/>
    <property type="match status" value="1"/>
</dbReference>
<dbReference type="OrthoDB" id="2376984at2759"/>
<feature type="transmembrane region" description="Helical" evidence="8">
    <location>
        <begin position="20"/>
        <end position="40"/>
    </location>
</feature>
<dbReference type="Proteomes" id="UP000507470">
    <property type="component" value="Unassembled WGS sequence"/>
</dbReference>
<dbReference type="Pfam" id="PF14752">
    <property type="entry name" value="RBP_receptor"/>
    <property type="match status" value="3"/>
</dbReference>
<dbReference type="GO" id="GO:0071939">
    <property type="term" value="P:vitamin A import into cell"/>
    <property type="evidence" value="ECO:0007669"/>
    <property type="project" value="TreeGrafter"/>
</dbReference>
<evidence type="ECO:0000256" key="6">
    <source>
        <dbReference type="ARBA" id="ARBA00023136"/>
    </source>
</evidence>
<comment type="subcellular location">
    <subcellularLocation>
        <location evidence="1">Cell membrane</location>
        <topology evidence="1">Multi-pass membrane protein</topology>
    </subcellularLocation>
</comment>
<protein>
    <submittedName>
        <fullName evidence="9">STRA6</fullName>
    </submittedName>
</protein>
<keyword evidence="3" id="KW-1003">Cell membrane</keyword>
<keyword evidence="4 8" id="KW-0812">Transmembrane</keyword>
<accession>A0A6J8DEY0</accession>
<dbReference type="GO" id="GO:0005886">
    <property type="term" value="C:plasma membrane"/>
    <property type="evidence" value="ECO:0007669"/>
    <property type="project" value="UniProtKB-SubCell"/>
</dbReference>
<dbReference type="PANTHER" id="PTHR21444:SF15">
    <property type="entry name" value="RECEPTOR FOR RETINOL UPTAKE STRA6"/>
    <property type="match status" value="1"/>
</dbReference>
<evidence type="ECO:0000313" key="10">
    <source>
        <dbReference type="Proteomes" id="UP000507470"/>
    </source>
</evidence>
<organism evidence="9 10">
    <name type="scientific">Mytilus coruscus</name>
    <name type="common">Sea mussel</name>
    <dbReference type="NCBI Taxonomy" id="42192"/>
    <lineage>
        <taxon>Eukaryota</taxon>
        <taxon>Metazoa</taxon>
        <taxon>Spiralia</taxon>
        <taxon>Lophotrochozoa</taxon>
        <taxon>Mollusca</taxon>
        <taxon>Bivalvia</taxon>
        <taxon>Autobranchia</taxon>
        <taxon>Pteriomorphia</taxon>
        <taxon>Mytilida</taxon>
        <taxon>Mytiloidea</taxon>
        <taxon>Mytilidae</taxon>
        <taxon>Mytilinae</taxon>
        <taxon>Mytilus</taxon>
    </lineage>
</organism>
<sequence>MYLLNVLACMNYIVGYLIQWSLFFLVFNVIALIINLYRIGAADFITDLIKQLWPAPITALALNLIQLLLAKFVFLQERGNLLAIDNRRGFFFLTYFIFFYNTFLGVVSCLLRIIKAIVIGALFLGRLDHSTLPRRFQLMDPGFDAYVGFMHMENAHFNPIVLTFLSLLKRKTACDTKNKKGIENELYDVKYTMKGQPHRLAIRRWQLACMLHYNPQLRIMRKRYLSKLRPSKAGFVESKNEAKDKISVSVMSLSILSVLLDTAINSTEYNTSTQDSNIDCDPQELTQEGQYLFYQLMLIPSVLEFVIFSFMVTRKNKFLDKCASRPGIVYPMNIFEMKNRMSFIAAFGAISYLCSEVILNGRFIFEFNGHFSLRIFVILVSVICYGLIFFPVFGALTVRTPIGYILGTLHVWVFLFEAFFITFGCSDLLSSTNQFLLVLRDWPKLASMFYLAVMLPARFLLSLNIIPHIPFINPKPNTVGPHTDSMETIRRSLAGKHVRKTFQPPKTIIEDHRYSARILSVYFVCFVLVYKISVELIIFFLPTIAGWIETISSVVDVIGTAEDAFDSEDVKTARKIVMFLYYTIEGIQRFNAYVGFMHMENAHYNPVILTFLSLLQVNLRTEKDNDEERELKHVKEQEGSRRHRVATINWYLACLLHYNPHLRVLRKDYLETLRAKREITVKSKEAIKIFDEAEISVGIQDFKISSHKV</sequence>
<feature type="transmembrane region" description="Helical" evidence="8">
    <location>
        <begin position="521"/>
        <end position="548"/>
    </location>
</feature>
<gene>
    <name evidence="9" type="ORF">MCOR_40723</name>
</gene>
<evidence type="ECO:0000256" key="5">
    <source>
        <dbReference type="ARBA" id="ARBA00022989"/>
    </source>
</evidence>
<evidence type="ECO:0000256" key="8">
    <source>
        <dbReference type="SAM" id="Phobius"/>
    </source>
</evidence>
<keyword evidence="2" id="KW-0813">Transport</keyword>
<reference evidence="9 10" key="1">
    <citation type="submission" date="2020-06" db="EMBL/GenBank/DDBJ databases">
        <authorList>
            <person name="Li R."/>
            <person name="Bekaert M."/>
        </authorList>
    </citation>
    <scope>NUCLEOTIDE SEQUENCE [LARGE SCALE GENOMIC DNA]</scope>
    <source>
        <strain evidence="10">wild</strain>
    </source>
</reference>
<feature type="transmembrane region" description="Helical" evidence="8">
    <location>
        <begin position="52"/>
        <end position="75"/>
    </location>
</feature>
<evidence type="ECO:0000256" key="3">
    <source>
        <dbReference type="ARBA" id="ARBA00022475"/>
    </source>
</evidence>
<evidence type="ECO:0000256" key="7">
    <source>
        <dbReference type="ARBA" id="ARBA00023170"/>
    </source>
</evidence>
<feature type="transmembrane region" description="Helical" evidence="8">
    <location>
        <begin position="371"/>
        <end position="390"/>
    </location>
</feature>
<dbReference type="InterPro" id="IPR026612">
    <property type="entry name" value="STRA6-like"/>
</dbReference>
<evidence type="ECO:0000256" key="2">
    <source>
        <dbReference type="ARBA" id="ARBA00022448"/>
    </source>
</evidence>
<dbReference type="EMBL" id="CACVKT020007383">
    <property type="protein sequence ID" value="CAC5407223.1"/>
    <property type="molecule type" value="Genomic_DNA"/>
</dbReference>
<feature type="transmembrane region" description="Helical" evidence="8">
    <location>
        <begin position="402"/>
        <end position="425"/>
    </location>
</feature>
<feature type="transmembrane region" description="Helical" evidence="8">
    <location>
        <begin position="291"/>
        <end position="312"/>
    </location>
</feature>
<evidence type="ECO:0000256" key="4">
    <source>
        <dbReference type="ARBA" id="ARBA00022692"/>
    </source>
</evidence>
<name>A0A6J8DEY0_MYTCO</name>
<keyword evidence="5 8" id="KW-1133">Transmembrane helix</keyword>
<evidence type="ECO:0000313" key="9">
    <source>
        <dbReference type="EMBL" id="CAC5407223.1"/>
    </source>
</evidence>
<evidence type="ECO:0000256" key="1">
    <source>
        <dbReference type="ARBA" id="ARBA00004651"/>
    </source>
</evidence>
<dbReference type="GO" id="GO:0034632">
    <property type="term" value="F:retinol transmembrane transporter activity"/>
    <property type="evidence" value="ECO:0007669"/>
    <property type="project" value="InterPro"/>
</dbReference>
<keyword evidence="6 8" id="KW-0472">Membrane</keyword>
<proteinExistence type="predicted"/>
<dbReference type="AlphaFoldDB" id="A0A6J8DEY0"/>
<feature type="transmembrane region" description="Helical" evidence="8">
    <location>
        <begin position="95"/>
        <end position="125"/>
    </location>
</feature>
<feature type="transmembrane region" description="Helical" evidence="8">
    <location>
        <begin position="445"/>
        <end position="466"/>
    </location>
</feature>
<keyword evidence="10" id="KW-1185">Reference proteome</keyword>